<keyword evidence="3" id="KW-1185">Reference proteome</keyword>
<proteinExistence type="predicted"/>
<gene>
    <name evidence="2" type="ORF">ACFQ2O_04780</name>
</gene>
<feature type="compositionally biased region" description="Basic and acidic residues" evidence="1">
    <location>
        <begin position="44"/>
        <end position="53"/>
    </location>
</feature>
<feature type="compositionally biased region" description="Polar residues" evidence="1">
    <location>
        <begin position="85"/>
        <end position="94"/>
    </location>
</feature>
<sequence>MDKHYRYKHYYDGQEHKHRIGYGQDYRSRDMQQGFGRDYRKHPSRDYRDDKGKYNRPYQYDYRQRGNNSNRGYTNNSWRTEDRFSGSQASTSDIRQGYGISSYDGTSDR</sequence>
<name>A0ABW3SMG2_9BACT</name>
<organism evidence="2 3">
    <name type="scientific">Pontibacter rugosus</name>
    <dbReference type="NCBI Taxonomy" id="1745966"/>
    <lineage>
        <taxon>Bacteria</taxon>
        <taxon>Pseudomonadati</taxon>
        <taxon>Bacteroidota</taxon>
        <taxon>Cytophagia</taxon>
        <taxon>Cytophagales</taxon>
        <taxon>Hymenobacteraceae</taxon>
        <taxon>Pontibacter</taxon>
    </lineage>
</organism>
<dbReference type="RefSeq" id="WP_377523269.1">
    <property type="nucleotide sequence ID" value="NZ_JBHTLD010000025.1"/>
</dbReference>
<dbReference type="Proteomes" id="UP001597094">
    <property type="component" value="Unassembled WGS sequence"/>
</dbReference>
<comment type="caution">
    <text evidence="2">The sequence shown here is derived from an EMBL/GenBank/DDBJ whole genome shotgun (WGS) entry which is preliminary data.</text>
</comment>
<protein>
    <submittedName>
        <fullName evidence="2">Uncharacterized protein</fullName>
    </submittedName>
</protein>
<feature type="compositionally biased region" description="Polar residues" evidence="1">
    <location>
        <begin position="65"/>
        <end position="78"/>
    </location>
</feature>
<feature type="compositionally biased region" description="Basic and acidic residues" evidence="1">
    <location>
        <begin position="1"/>
        <end position="15"/>
    </location>
</feature>
<reference evidence="3" key="1">
    <citation type="journal article" date="2019" name="Int. J. Syst. Evol. Microbiol.">
        <title>The Global Catalogue of Microorganisms (GCM) 10K type strain sequencing project: providing services to taxonomists for standard genome sequencing and annotation.</title>
        <authorList>
            <consortium name="The Broad Institute Genomics Platform"/>
            <consortium name="The Broad Institute Genome Sequencing Center for Infectious Disease"/>
            <person name="Wu L."/>
            <person name="Ma J."/>
        </authorList>
    </citation>
    <scope>NUCLEOTIDE SEQUENCE [LARGE SCALE GENOMIC DNA]</scope>
    <source>
        <strain evidence="3">JCM 31319</strain>
    </source>
</reference>
<accession>A0ABW3SMG2</accession>
<evidence type="ECO:0000313" key="2">
    <source>
        <dbReference type="EMBL" id="MFD1185515.1"/>
    </source>
</evidence>
<feature type="region of interest" description="Disordered" evidence="1">
    <location>
        <begin position="1"/>
        <end position="109"/>
    </location>
</feature>
<evidence type="ECO:0000256" key="1">
    <source>
        <dbReference type="SAM" id="MobiDB-lite"/>
    </source>
</evidence>
<evidence type="ECO:0000313" key="3">
    <source>
        <dbReference type="Proteomes" id="UP001597094"/>
    </source>
</evidence>
<dbReference type="EMBL" id="JBHTLD010000025">
    <property type="protein sequence ID" value="MFD1185515.1"/>
    <property type="molecule type" value="Genomic_DNA"/>
</dbReference>